<accession>A0A2N0NLI0</accession>
<dbReference type="Proteomes" id="UP000232722">
    <property type="component" value="Unassembled WGS sequence"/>
</dbReference>
<dbReference type="EMBL" id="LLXJ01004807">
    <property type="protein sequence ID" value="PKB95422.1"/>
    <property type="molecule type" value="Genomic_DNA"/>
</dbReference>
<reference evidence="1 2" key="2">
    <citation type="submission" date="2017-09" db="EMBL/GenBank/DDBJ databases">
        <title>Extensive intraspecific genome diversity in a model arbuscular mycorrhizal fungus.</title>
        <authorList>
            <person name="Chen E.C."/>
            <person name="Morin E."/>
            <person name="Beaudet D."/>
            <person name="Noel J."/>
            <person name="Ndikumana S."/>
            <person name="Charron P."/>
            <person name="St-Onge C."/>
            <person name="Giorgi J."/>
            <person name="Grigoriev I.V."/>
            <person name="Roux C."/>
            <person name="Martin F.M."/>
            <person name="Corradi N."/>
        </authorList>
    </citation>
    <scope>NUCLEOTIDE SEQUENCE [LARGE SCALE GENOMIC DNA]</scope>
    <source>
        <strain evidence="1 2">A5</strain>
    </source>
</reference>
<gene>
    <name evidence="1" type="ORF">RhiirA5_436746</name>
</gene>
<organism evidence="1 2">
    <name type="scientific">Rhizophagus irregularis</name>
    <dbReference type="NCBI Taxonomy" id="588596"/>
    <lineage>
        <taxon>Eukaryota</taxon>
        <taxon>Fungi</taxon>
        <taxon>Fungi incertae sedis</taxon>
        <taxon>Mucoromycota</taxon>
        <taxon>Glomeromycotina</taxon>
        <taxon>Glomeromycetes</taxon>
        <taxon>Glomerales</taxon>
        <taxon>Glomeraceae</taxon>
        <taxon>Rhizophagus</taxon>
    </lineage>
</organism>
<reference evidence="1 2" key="1">
    <citation type="submission" date="2016-04" db="EMBL/GenBank/DDBJ databases">
        <title>Genome analyses suggest a sexual origin of heterokaryosis in a supposedly ancient asexual fungus.</title>
        <authorList>
            <person name="Ropars J."/>
            <person name="Sedzielewska K."/>
            <person name="Noel J."/>
            <person name="Charron P."/>
            <person name="Farinelli L."/>
            <person name="Marton T."/>
            <person name="Kruger M."/>
            <person name="Pelin A."/>
            <person name="Brachmann A."/>
            <person name="Corradi N."/>
        </authorList>
    </citation>
    <scope>NUCLEOTIDE SEQUENCE [LARGE SCALE GENOMIC DNA]</scope>
    <source>
        <strain evidence="1 2">A5</strain>
    </source>
</reference>
<comment type="caution">
    <text evidence="1">The sequence shown here is derived from an EMBL/GenBank/DDBJ whole genome shotgun (WGS) entry which is preliminary data.</text>
</comment>
<evidence type="ECO:0000313" key="1">
    <source>
        <dbReference type="EMBL" id="PKB95422.1"/>
    </source>
</evidence>
<proteinExistence type="predicted"/>
<evidence type="ECO:0000313" key="2">
    <source>
        <dbReference type="Proteomes" id="UP000232722"/>
    </source>
</evidence>
<protein>
    <submittedName>
        <fullName evidence="1">Uncharacterized protein</fullName>
    </submittedName>
</protein>
<dbReference type="AlphaFoldDB" id="A0A2N0NLI0"/>
<sequence>NDHHGQEIILAPENENTTVNHEPIIIPVNDHGQEIMQTLQNENTGDHEPIIPVPALVNTNNYNYGQEIISTPNNNRLSSQIFKDEILQAIKQEIGQNLKNEILQVVREENFNNFNITKNNNTRLN</sequence>
<feature type="non-terminal residue" evidence="1">
    <location>
        <position position="1"/>
    </location>
</feature>
<name>A0A2N0NLI0_9GLOM</name>